<dbReference type="GO" id="GO:0008652">
    <property type="term" value="P:amino acid biosynthetic process"/>
    <property type="evidence" value="ECO:0007669"/>
    <property type="project" value="UniProtKB-KW"/>
</dbReference>
<protein>
    <submittedName>
        <fullName evidence="4">Serine acetyltransferase</fullName>
    </submittedName>
</protein>
<keyword evidence="2" id="KW-0808">Transferase</keyword>
<dbReference type="InterPro" id="IPR053376">
    <property type="entry name" value="Serine_acetyltransferase"/>
</dbReference>
<dbReference type="Proteomes" id="UP000886111">
    <property type="component" value="Unassembled WGS sequence"/>
</dbReference>
<dbReference type="Gene3D" id="2.160.10.10">
    <property type="entry name" value="Hexapeptide repeat proteins"/>
    <property type="match status" value="1"/>
</dbReference>
<dbReference type="SUPFAM" id="SSF51161">
    <property type="entry name" value="Trimeric LpxA-like enzymes"/>
    <property type="match status" value="1"/>
</dbReference>
<dbReference type="NCBIfam" id="NF041874">
    <property type="entry name" value="EPS_EpsC"/>
    <property type="match status" value="1"/>
</dbReference>
<keyword evidence="1" id="KW-0028">Amino-acid biosynthesis</keyword>
<organism evidence="4">
    <name type="scientific">Caldithrix abyssi</name>
    <dbReference type="NCBI Taxonomy" id="187145"/>
    <lineage>
        <taxon>Bacteria</taxon>
        <taxon>Pseudomonadati</taxon>
        <taxon>Calditrichota</taxon>
        <taxon>Calditrichia</taxon>
        <taxon>Calditrichales</taxon>
        <taxon>Calditrichaceae</taxon>
        <taxon>Caldithrix</taxon>
    </lineage>
</organism>
<dbReference type="EMBL" id="DRTD01000228">
    <property type="protein sequence ID" value="HHE54763.1"/>
    <property type="molecule type" value="Genomic_DNA"/>
</dbReference>
<name>A0A7V5LJJ6_CALAY</name>
<dbReference type="CDD" id="cd03354">
    <property type="entry name" value="LbH_SAT"/>
    <property type="match status" value="1"/>
</dbReference>
<dbReference type="PANTHER" id="PTHR42811">
    <property type="entry name" value="SERINE ACETYLTRANSFERASE"/>
    <property type="match status" value="1"/>
</dbReference>
<proteinExistence type="predicted"/>
<dbReference type="Gene3D" id="1.10.3130.10">
    <property type="entry name" value="serine acetyltransferase, domain 1"/>
    <property type="match status" value="1"/>
</dbReference>
<reference evidence="4" key="1">
    <citation type="journal article" date="2020" name="mSystems">
        <title>Genome- and Community-Level Interaction Insights into Carbon Utilization and Element Cycling Functions of Hydrothermarchaeota in Hydrothermal Sediment.</title>
        <authorList>
            <person name="Zhou Z."/>
            <person name="Liu Y."/>
            <person name="Xu W."/>
            <person name="Pan J."/>
            <person name="Luo Z.H."/>
            <person name="Li M."/>
        </authorList>
    </citation>
    <scope>NUCLEOTIDE SEQUENCE [LARGE SCALE GENOMIC DNA]</scope>
    <source>
        <strain evidence="4">HyVt-76</strain>
    </source>
</reference>
<evidence type="ECO:0000256" key="3">
    <source>
        <dbReference type="ARBA" id="ARBA00023315"/>
    </source>
</evidence>
<evidence type="ECO:0000256" key="1">
    <source>
        <dbReference type="ARBA" id="ARBA00022605"/>
    </source>
</evidence>
<dbReference type="InterPro" id="IPR011004">
    <property type="entry name" value="Trimer_LpxA-like_sf"/>
</dbReference>
<evidence type="ECO:0000256" key="2">
    <source>
        <dbReference type="ARBA" id="ARBA00022679"/>
    </source>
</evidence>
<evidence type="ECO:0000313" key="4">
    <source>
        <dbReference type="EMBL" id="HHE54763.1"/>
    </source>
</evidence>
<accession>A0A7V5LJJ6</accession>
<dbReference type="InterPro" id="IPR042122">
    <property type="entry name" value="Ser_AcTrfase_N_sf"/>
</dbReference>
<sequence>MNAFKDFSTLLLKKHVEHLNSFPAKGEVHNFVEELLALLFPHFSEQAQFLSEDEVKGKISVLRRRLTQILRPLEGRMDNSAGGIADLFFEQLPLVYQLLWQDAKAIYEGDPAAETLDEVISAYPGFYAIYAYRIAHIFYKAGVPIFPRLITEFAHYKTGVDIHPGAKIGHSFFIDHATGIVIGETTEIGNNVKIYQGVTLGALSVSKKLSRKKRHPTIEDNVIIYSSATILGGDTVVGHDSIIGGNVWLTRSVPPNSIVYQTSEIRVKPKNQADQAIMFHI</sequence>
<dbReference type="AlphaFoldDB" id="A0A7V5LJJ6"/>
<comment type="caution">
    <text evidence="4">The sequence shown here is derived from an EMBL/GenBank/DDBJ whole genome shotgun (WGS) entry which is preliminary data.</text>
</comment>
<dbReference type="InterPro" id="IPR045304">
    <property type="entry name" value="LbH_SAT"/>
</dbReference>
<gene>
    <name evidence="4" type="ORF">ENL21_03200</name>
</gene>
<keyword evidence="3" id="KW-0012">Acyltransferase</keyword>
<dbReference type="GO" id="GO:0016746">
    <property type="term" value="F:acyltransferase activity"/>
    <property type="evidence" value="ECO:0007669"/>
    <property type="project" value="UniProtKB-KW"/>
</dbReference>